<protein>
    <recommendedName>
        <fullName evidence="5">HAT C-terminal dimerisation domain-containing protein</fullName>
    </recommendedName>
</protein>
<evidence type="ECO:0000313" key="4">
    <source>
        <dbReference type="Proteomes" id="UP000008672"/>
    </source>
</evidence>
<evidence type="ECO:0000259" key="1">
    <source>
        <dbReference type="Pfam" id="PF05699"/>
    </source>
</evidence>
<feature type="domain" description="HAT C-terminal dimerisation" evidence="1">
    <location>
        <begin position="237"/>
        <end position="293"/>
    </location>
</feature>
<dbReference type="GO" id="GO:0046983">
    <property type="term" value="F:protein dimerization activity"/>
    <property type="evidence" value="ECO:0007669"/>
    <property type="project" value="InterPro"/>
</dbReference>
<accession>H2ZUZ1</accession>
<proteinExistence type="predicted"/>
<dbReference type="PANTHER" id="PTHR45749:SF21">
    <property type="entry name" value="DUF4371 DOMAIN-CONTAINING PROTEIN"/>
    <property type="match status" value="1"/>
</dbReference>
<dbReference type="STRING" id="7897.ENSLACP00000001212"/>
<dbReference type="Pfam" id="PF05699">
    <property type="entry name" value="Dimer_Tnp_hAT"/>
    <property type="match status" value="1"/>
</dbReference>
<dbReference type="HOGENOM" id="CLU_929200_0_0_1"/>
<dbReference type="eggNOG" id="ENOG502QPQD">
    <property type="taxonomic scope" value="Eukaryota"/>
</dbReference>
<evidence type="ECO:0000313" key="3">
    <source>
        <dbReference type="Ensembl" id="ENSLACP00000001212.1"/>
    </source>
</evidence>
<evidence type="ECO:0008006" key="5">
    <source>
        <dbReference type="Google" id="ProtNLM"/>
    </source>
</evidence>
<dbReference type="Proteomes" id="UP000008672">
    <property type="component" value="Unassembled WGS sequence"/>
</dbReference>
<reference evidence="3" key="3">
    <citation type="submission" date="2025-09" db="UniProtKB">
        <authorList>
            <consortium name="Ensembl"/>
        </authorList>
    </citation>
    <scope>IDENTIFICATION</scope>
</reference>
<reference evidence="4" key="1">
    <citation type="submission" date="2011-08" db="EMBL/GenBank/DDBJ databases">
        <title>The draft genome of Latimeria chalumnae.</title>
        <authorList>
            <person name="Di Palma F."/>
            <person name="Alfoldi J."/>
            <person name="Johnson J."/>
            <person name="Berlin A."/>
            <person name="Gnerre S."/>
            <person name="Jaffe D."/>
            <person name="MacCallum I."/>
            <person name="Young S."/>
            <person name="Walker B.J."/>
            <person name="Lander E."/>
            <person name="Lindblad-Toh K."/>
        </authorList>
    </citation>
    <scope>NUCLEOTIDE SEQUENCE [LARGE SCALE GENOMIC DNA]</scope>
    <source>
        <strain evidence="4">Wild caught</strain>
    </source>
</reference>
<keyword evidence="4" id="KW-1185">Reference proteome</keyword>
<dbReference type="EMBL" id="AFYH01213547">
    <property type="status" value="NOT_ANNOTATED_CDS"/>
    <property type="molecule type" value="Genomic_DNA"/>
</dbReference>
<dbReference type="AlphaFoldDB" id="H2ZUZ1"/>
<evidence type="ECO:0000259" key="2">
    <source>
        <dbReference type="Pfam" id="PF14291"/>
    </source>
</evidence>
<dbReference type="Ensembl" id="ENSLACT00000001223.1">
    <property type="protein sequence ID" value="ENSLACP00000001212.1"/>
    <property type="gene ID" value="ENSLACG00000001086.1"/>
</dbReference>
<feature type="domain" description="DUF4371" evidence="2">
    <location>
        <begin position="2"/>
        <end position="152"/>
    </location>
</feature>
<dbReference type="InterPro" id="IPR008906">
    <property type="entry name" value="HATC_C_dom"/>
</dbReference>
<organism evidence="3 4">
    <name type="scientific">Latimeria chalumnae</name>
    <name type="common">Coelacanth</name>
    <dbReference type="NCBI Taxonomy" id="7897"/>
    <lineage>
        <taxon>Eukaryota</taxon>
        <taxon>Metazoa</taxon>
        <taxon>Chordata</taxon>
        <taxon>Craniata</taxon>
        <taxon>Vertebrata</taxon>
        <taxon>Euteleostomi</taxon>
        <taxon>Coelacanthiformes</taxon>
        <taxon>Coelacanthidae</taxon>
        <taxon>Latimeria</taxon>
    </lineage>
</organism>
<dbReference type="GeneTree" id="ENSGT00940000164001"/>
<name>H2ZUZ1_LATCH</name>
<dbReference type="Pfam" id="PF14291">
    <property type="entry name" value="DUF4371"/>
    <property type="match status" value="1"/>
</dbReference>
<dbReference type="InterPro" id="IPR025398">
    <property type="entry name" value="DUF4371"/>
</dbReference>
<sequence length="300" mass="33859">ALRGHDERQEATNRGNFLELCDLLARYDEVFAKKLSGSFSLTGHVTQNKLSEIAADIVKSNIIEKVQENVFFTILVDEARSFKQEQMTVCVRYTENLEIKERFLGFVDCFKRGDADAIYQNIKQFLELSGIANIPIVAQCYDGVAVMAGHINEVQQKILQDYPTECNCRFSSQSMKVAKSVDAVLKCDSEGINELLSKYGSTLPINPKLSYTEMELIKIDFLKKEITPESLKGAASTKFYPDFTKLLKLALTSPVGTATCVRSFSAMQRIHNWLRSTMGQERTWALCLLHIESDIARDIN</sequence>
<dbReference type="OMA" id="QERTWAL"/>
<dbReference type="InParanoid" id="H2ZUZ1"/>
<dbReference type="EMBL" id="AFYH01213548">
    <property type="status" value="NOT_ANNOTATED_CDS"/>
    <property type="molecule type" value="Genomic_DNA"/>
</dbReference>
<dbReference type="PANTHER" id="PTHR45749">
    <property type="match status" value="1"/>
</dbReference>
<reference evidence="3" key="2">
    <citation type="submission" date="2025-08" db="UniProtKB">
        <authorList>
            <consortium name="Ensembl"/>
        </authorList>
    </citation>
    <scope>IDENTIFICATION</scope>
</reference>